<dbReference type="Proteomes" id="UP000010319">
    <property type="component" value="Unassembled WGS sequence"/>
</dbReference>
<evidence type="ECO:0000313" key="2">
    <source>
        <dbReference type="Proteomes" id="UP000010319"/>
    </source>
</evidence>
<accession>A0ABM9Y1B0</accession>
<name>A0ABM9Y1B0_YERBE</name>
<comment type="caution">
    <text evidence="1">The sequence shown here is derived from an EMBL/GenBank/DDBJ whole genome shotgun (WGS) entry which is preliminary data.</text>
</comment>
<protein>
    <submittedName>
        <fullName evidence="1">Uncharacterized protein</fullName>
    </submittedName>
</protein>
<dbReference type="GeneID" id="89595874"/>
<keyword evidence="2" id="KW-1185">Reference proteome</keyword>
<sequence>MKRNLDGPSRFLLAENHFQVKNLLPAILADNAGEIVAFKSGF</sequence>
<dbReference type="RefSeq" id="WP_005272753.1">
    <property type="nucleotide sequence ID" value="NZ_AALC02000011.1"/>
</dbReference>
<gene>
    <name evidence="1" type="ORF">yberc0001_14090</name>
</gene>
<evidence type="ECO:0000313" key="1">
    <source>
        <dbReference type="EMBL" id="EEQ07494.1"/>
    </source>
</evidence>
<reference evidence="1" key="1">
    <citation type="submission" date="2008-12" db="EMBL/GenBank/DDBJ databases">
        <title>Annotation of the Yersinia bercovieri ATCC 43970 genome.</title>
        <authorList>
            <person name="Read T.D."/>
            <person name="Akmal A."/>
            <person name="Bishop-Lilly K."/>
            <person name="Chen P.E."/>
            <person name="Cook C."/>
            <person name="Kiley M.P."/>
            <person name="Lentz S."/>
            <person name="Mateczun A."/>
            <person name="Nagarajan N."/>
            <person name="Nolan N."/>
            <person name="Osborne B.I."/>
            <person name="Pop M."/>
            <person name="Sozhamannan S."/>
            <person name="Stewart A.C."/>
            <person name="Sulakvelidze A."/>
            <person name="Thomason B."/>
            <person name="Willner K."/>
            <person name="Zwick M.E."/>
        </authorList>
    </citation>
    <scope>NUCLEOTIDE SEQUENCE [LARGE SCALE GENOMIC DNA]</scope>
    <source>
        <strain evidence="1">ATCC 43970</strain>
    </source>
</reference>
<dbReference type="EMBL" id="AALC02000011">
    <property type="protein sequence ID" value="EEQ07494.1"/>
    <property type="molecule type" value="Genomic_DNA"/>
</dbReference>
<proteinExistence type="predicted"/>
<organism evidence="1 2">
    <name type="scientific">Yersinia bercovieri ATCC 43970</name>
    <dbReference type="NCBI Taxonomy" id="349968"/>
    <lineage>
        <taxon>Bacteria</taxon>
        <taxon>Pseudomonadati</taxon>
        <taxon>Pseudomonadota</taxon>
        <taxon>Gammaproteobacteria</taxon>
        <taxon>Enterobacterales</taxon>
        <taxon>Yersiniaceae</taxon>
        <taxon>Yersinia</taxon>
    </lineage>
</organism>